<organism evidence="1 2">
    <name type="scientific">Kickxella alabastrina</name>
    <dbReference type="NCBI Taxonomy" id="61397"/>
    <lineage>
        <taxon>Eukaryota</taxon>
        <taxon>Fungi</taxon>
        <taxon>Fungi incertae sedis</taxon>
        <taxon>Zoopagomycota</taxon>
        <taxon>Kickxellomycotina</taxon>
        <taxon>Kickxellomycetes</taxon>
        <taxon>Kickxellales</taxon>
        <taxon>Kickxellaceae</taxon>
        <taxon>Kickxella</taxon>
    </lineage>
</organism>
<name>A0ACC1HZC3_9FUNG</name>
<reference evidence="1" key="1">
    <citation type="submission" date="2022-07" db="EMBL/GenBank/DDBJ databases">
        <title>Phylogenomic reconstructions and comparative analyses of Kickxellomycotina fungi.</title>
        <authorList>
            <person name="Reynolds N.K."/>
            <person name="Stajich J.E."/>
            <person name="Barry K."/>
            <person name="Grigoriev I.V."/>
            <person name="Crous P."/>
            <person name="Smith M.E."/>
        </authorList>
    </citation>
    <scope>NUCLEOTIDE SEQUENCE</scope>
    <source>
        <strain evidence="1">Benny 63K</strain>
    </source>
</reference>
<protein>
    <submittedName>
        <fullName evidence="1">Pre-mRNA splicing</fullName>
        <ecNumber evidence="1">3.6.4.13</ecNumber>
    </submittedName>
</protein>
<dbReference type="EC" id="3.6.4.13" evidence="1"/>
<evidence type="ECO:0000313" key="2">
    <source>
        <dbReference type="Proteomes" id="UP001150581"/>
    </source>
</evidence>
<gene>
    <name evidence="1" type="primary">brr2_6</name>
    <name evidence="1" type="ORF">LPJ66_012123</name>
</gene>
<evidence type="ECO:0000313" key="1">
    <source>
        <dbReference type="EMBL" id="KAJ1877369.1"/>
    </source>
</evidence>
<proteinExistence type="predicted"/>
<dbReference type="EMBL" id="JANBPG010004191">
    <property type="protein sequence ID" value="KAJ1877369.1"/>
    <property type="molecule type" value="Genomic_DNA"/>
</dbReference>
<feature type="non-terminal residue" evidence="1">
    <location>
        <position position="382"/>
    </location>
</feature>
<dbReference type="Proteomes" id="UP001150581">
    <property type="component" value="Unassembled WGS sequence"/>
</dbReference>
<keyword evidence="1" id="KW-0378">Hydrolase</keyword>
<sequence length="382" mass="41436">MQPLPVSELRDPEFEALYRGKLSEFNAVQTQCFHALYRTDDSALLAAAPGAGKTLAAEIALLRFFRQEAERAQLEGDSYVRRRALYIAPFATLVEQRTRAWQRRFASVQGGKSVVCLTGDAVADLRLLDDAHVALATPAQWDALSRRWRQRQRQCVRDIGLVIVDELHWIGGSGLGTSSDEDLLASLYEVVVSRVRYMAAQLDRHIRVVGLTVPLANARDVAAWIGAPASAVFNFAPSVRPSSPLEIRVVTSGIAHFASRMDAWVAPAYRAISRATIVFVPARKQCRSVSTALVDMALGDEAGSRFGTGDAMAVSVAVDDPVLGDLLLHGAAYYHEALSESDKAAVLAQFASGAVQVLVASRESCWALDHVHAPTVVIMGAE</sequence>
<keyword evidence="2" id="KW-1185">Reference proteome</keyword>
<accession>A0ACC1HZC3</accession>
<comment type="caution">
    <text evidence="1">The sequence shown here is derived from an EMBL/GenBank/DDBJ whole genome shotgun (WGS) entry which is preliminary data.</text>
</comment>